<dbReference type="GO" id="GO:0004803">
    <property type="term" value="F:transposase activity"/>
    <property type="evidence" value="ECO:0007669"/>
    <property type="project" value="InterPro"/>
</dbReference>
<gene>
    <name evidence="2" type="ORF">G3I29_26835</name>
</gene>
<comment type="caution">
    <text evidence="2">The sequence shown here is derived from an EMBL/GenBank/DDBJ whole genome shotgun (WGS) entry which is preliminary data.</text>
</comment>
<feature type="domain" description="Tn3 transposase DDE" evidence="1">
    <location>
        <begin position="33"/>
        <end position="89"/>
    </location>
</feature>
<dbReference type="AlphaFoldDB" id="A0A6N9UAK1"/>
<evidence type="ECO:0000313" key="3">
    <source>
        <dbReference type="Proteomes" id="UP000471293"/>
    </source>
</evidence>
<organism evidence="2 3">
    <name type="scientific">Streptomyces halstedii</name>
    <dbReference type="NCBI Taxonomy" id="1944"/>
    <lineage>
        <taxon>Bacteria</taxon>
        <taxon>Bacillati</taxon>
        <taxon>Actinomycetota</taxon>
        <taxon>Actinomycetes</taxon>
        <taxon>Kitasatosporales</taxon>
        <taxon>Streptomycetaceae</taxon>
        <taxon>Streptomyces</taxon>
    </lineage>
</organism>
<proteinExistence type="predicted"/>
<dbReference type="EMBL" id="JAAGLQ010000572">
    <property type="protein sequence ID" value="NEA19046.1"/>
    <property type="molecule type" value="Genomic_DNA"/>
</dbReference>
<protein>
    <submittedName>
        <fullName evidence="2">Transposase</fullName>
    </submittedName>
</protein>
<sequence length="89" mass="10002">MSTSFVVFGRFAAYRLGPDSPAVRPDREVHHRLRLGTAKAEQVLRRVTRGGPKHPAYRAIEELGRAVRTAFIGDYLADAGLRREINDEL</sequence>
<reference evidence="2 3" key="1">
    <citation type="submission" date="2020-01" db="EMBL/GenBank/DDBJ databases">
        <title>Insect and environment-associated Actinomycetes.</title>
        <authorList>
            <person name="Currrie C."/>
            <person name="Chevrette M."/>
            <person name="Carlson C."/>
            <person name="Stubbendieck R."/>
            <person name="Wendt-Pienkowski E."/>
        </authorList>
    </citation>
    <scope>NUCLEOTIDE SEQUENCE [LARGE SCALE GENOMIC DNA]</scope>
    <source>
        <strain evidence="2 3">SID11342</strain>
    </source>
</reference>
<dbReference type="RefSeq" id="WP_164348269.1">
    <property type="nucleotide sequence ID" value="NZ_JAAGLQ010000572.1"/>
</dbReference>
<evidence type="ECO:0000259" key="1">
    <source>
        <dbReference type="Pfam" id="PF01526"/>
    </source>
</evidence>
<dbReference type="Pfam" id="PF01526">
    <property type="entry name" value="DDE_Tnp_Tn3"/>
    <property type="match status" value="1"/>
</dbReference>
<dbReference type="Proteomes" id="UP000471293">
    <property type="component" value="Unassembled WGS sequence"/>
</dbReference>
<name>A0A6N9UAK1_STRHA</name>
<evidence type="ECO:0000313" key="2">
    <source>
        <dbReference type="EMBL" id="NEA19046.1"/>
    </source>
</evidence>
<dbReference type="GO" id="GO:0006313">
    <property type="term" value="P:DNA transposition"/>
    <property type="evidence" value="ECO:0007669"/>
    <property type="project" value="InterPro"/>
</dbReference>
<accession>A0A6N9UAK1</accession>
<dbReference type="InterPro" id="IPR002513">
    <property type="entry name" value="Tn3_Tnp_DDE_dom"/>
</dbReference>